<reference evidence="5" key="1">
    <citation type="submission" date="2020-11" db="EMBL/GenBank/DDBJ databases">
        <authorList>
            <person name="Tran Van P."/>
        </authorList>
    </citation>
    <scope>NUCLEOTIDE SEQUENCE</scope>
</reference>
<dbReference type="Gene3D" id="2.60.40.150">
    <property type="entry name" value="C2 domain"/>
    <property type="match status" value="2"/>
</dbReference>
<feature type="domain" description="C2" evidence="3">
    <location>
        <begin position="132"/>
        <end position="251"/>
    </location>
</feature>
<dbReference type="Pfam" id="PF00168">
    <property type="entry name" value="C2"/>
    <property type="match status" value="2"/>
</dbReference>
<evidence type="ECO:0000313" key="5">
    <source>
        <dbReference type="EMBL" id="CAD7589594.1"/>
    </source>
</evidence>
<evidence type="ECO:0008006" key="6">
    <source>
        <dbReference type="Google" id="ProtNLM"/>
    </source>
</evidence>
<dbReference type="SMART" id="SM00239">
    <property type="entry name" value="C2"/>
    <property type="match status" value="2"/>
</dbReference>
<evidence type="ECO:0000259" key="2">
    <source>
        <dbReference type="PROSITE" id="PS50003"/>
    </source>
</evidence>
<proteinExistence type="predicted"/>
<dbReference type="PANTHER" id="PTHR10194">
    <property type="entry name" value="RAS GTPASE-ACTIVATING PROTEINS"/>
    <property type="match status" value="1"/>
</dbReference>
<dbReference type="Gene3D" id="1.10.506.10">
    <property type="entry name" value="GTPase Activation - p120gap, domain 1"/>
    <property type="match status" value="1"/>
</dbReference>
<dbReference type="InterPro" id="IPR008936">
    <property type="entry name" value="Rho_GTPase_activation_prot"/>
</dbReference>
<dbReference type="CDD" id="cd05128">
    <property type="entry name" value="RasGAP_GAP1_like"/>
    <property type="match status" value="1"/>
</dbReference>
<dbReference type="InterPro" id="IPR011993">
    <property type="entry name" value="PH-like_dom_sf"/>
</dbReference>
<evidence type="ECO:0000259" key="4">
    <source>
        <dbReference type="PROSITE" id="PS50018"/>
    </source>
</evidence>
<feature type="domain" description="PH" evidence="2">
    <location>
        <begin position="808"/>
        <end position="909"/>
    </location>
</feature>
<feature type="domain" description="Ras-GAP" evidence="4">
    <location>
        <begin position="492"/>
        <end position="686"/>
    </location>
</feature>
<dbReference type="SMART" id="SM00233">
    <property type="entry name" value="PH"/>
    <property type="match status" value="1"/>
</dbReference>
<dbReference type="EMBL" id="OE840130">
    <property type="protein sequence ID" value="CAD7589594.1"/>
    <property type="molecule type" value="Genomic_DNA"/>
</dbReference>
<evidence type="ECO:0000256" key="1">
    <source>
        <dbReference type="ARBA" id="ARBA00022468"/>
    </source>
</evidence>
<dbReference type="SMART" id="SM00323">
    <property type="entry name" value="RasGAP"/>
    <property type="match status" value="1"/>
</dbReference>
<dbReference type="InterPro" id="IPR035892">
    <property type="entry name" value="C2_domain_sf"/>
</dbReference>
<name>A0A7R9JU75_TIMGE</name>
<dbReference type="SUPFAM" id="SSF50729">
    <property type="entry name" value="PH domain-like"/>
    <property type="match status" value="1"/>
</dbReference>
<keyword evidence="1" id="KW-0343">GTPase activation</keyword>
<feature type="domain" description="C2" evidence="3">
    <location>
        <begin position="262"/>
        <end position="411"/>
    </location>
</feature>
<dbReference type="InterPro" id="IPR000008">
    <property type="entry name" value="C2_dom"/>
</dbReference>
<dbReference type="InterPro" id="IPR001936">
    <property type="entry name" value="RasGAP_dom"/>
</dbReference>
<dbReference type="Pfam" id="PF00616">
    <property type="entry name" value="RasGAP"/>
    <property type="match status" value="1"/>
</dbReference>
<dbReference type="PROSITE" id="PS50018">
    <property type="entry name" value="RAS_GTPASE_ACTIV_2"/>
    <property type="match status" value="1"/>
</dbReference>
<sequence length="1114" mass="126532">MLRFDIRSRFSALGWSPAAVLSGGPDLRYLQEKPPPVHPTEIRTSISPSSAVELNTTSALANYATEAKHKSKVNAVGTTYLRNVCGNTRMDRLSNEWVLKEPSLKGNPIGQCERSILRWFGHVERMSVDRARDDGGNMADLKRKVRIEERIKIKIGEAKNLQCRSHGSVEQRDVYCALSLDQEEIFRTTTIERTLSPFFGEEFQFEVPRKFRYLSLYLYDRDRHLKQDKVLGKVAIKREDLHLYHNKEHWFPIRAVDADSEVQGKAHIEVKFEPVLKGNNEIDHHNNRVTVRLLECSDLTIKNGSCDPFAIVTMCYSNSRQEIRRTKVKKKTVSPHFDELLSFELPNSRGQNHDRDTVYQLSPERDVEFSELRVALWHDAPGMADNVFLGEVKVPLRGQQQQQFAATNAWYFLQPRPIKNRPAKSPCSSGSGSSPGTHQDSLGSLRLNIHYTADHVFPGHMYEPLRVLVLHSTQIQPITSSTAYILGEIVPSKVDAAQPLVRVFMHHGQLVPLIRSLAKWEISKVTDANTIFRGNTLVSKMMDEVMKLAGIHYLHNTLRGPLDLVFQERKPCEIDPTRVRDPNTIQDNLNNLKEYVENIFQAISKSALQCPALMCQLFHDLKELASSHFPDNNEVRYSVISGFIFLRFFAPAILGPKLFDLTTEQIDSQTNRTLTLISKTIQSLGNLGSSRSTQQTCKEEYMADVYRAFYTDTHIRAVRQSRELVCGLGVCGGGPAMGWTLWGSEIFLPTSDGIGRGVGFGSRLLGLPSYRSDPWGSGPVDLGLAFCPFLEIISASSNPGHRSLDTPVVLKEGVMIKRAQGRKRFGRKNFKQRYFKLTTQDLTYSKNKGKDPLCCIPLDQILAVERLHEDSFKMKNMFQIVQPERALYVQANNCVEEKEWMDILTKICQTNSNRLQHYHPAAYINGHWLWQFRVNQNIVEIKGALECDSWSPVENILCERGLVDSQWFAHSCMSPSELAPGCNDVSRGMEASLQMSLDPDREFQRIHSLLVTHMDRLDKLKDACECQAVYTGDVCFLPSFVIEDVQSCFHTLTAVRDVVFCLEQEHRSYLRSVARETKYGSKQAPIGDDNYLLLAARVGRLDTSFLKKTFNPPD</sequence>
<dbReference type="PROSITE" id="PS00509">
    <property type="entry name" value="RAS_GTPASE_ACTIV_1"/>
    <property type="match status" value="1"/>
</dbReference>
<dbReference type="PROSITE" id="PS50004">
    <property type="entry name" value="C2"/>
    <property type="match status" value="2"/>
</dbReference>
<dbReference type="Pfam" id="PF00169">
    <property type="entry name" value="PH"/>
    <property type="match status" value="1"/>
</dbReference>
<organism evidence="5">
    <name type="scientific">Timema genevievae</name>
    <name type="common">Walking stick</name>
    <dbReference type="NCBI Taxonomy" id="629358"/>
    <lineage>
        <taxon>Eukaryota</taxon>
        <taxon>Metazoa</taxon>
        <taxon>Ecdysozoa</taxon>
        <taxon>Arthropoda</taxon>
        <taxon>Hexapoda</taxon>
        <taxon>Insecta</taxon>
        <taxon>Pterygota</taxon>
        <taxon>Neoptera</taxon>
        <taxon>Polyneoptera</taxon>
        <taxon>Phasmatodea</taxon>
        <taxon>Timematodea</taxon>
        <taxon>Timematoidea</taxon>
        <taxon>Timematidae</taxon>
        <taxon>Timema</taxon>
    </lineage>
</organism>
<dbReference type="InterPro" id="IPR039360">
    <property type="entry name" value="Ras_GTPase"/>
</dbReference>
<protein>
    <recommendedName>
        <fullName evidence="6">Ras GTPase-activating protein 3</fullName>
    </recommendedName>
</protein>
<dbReference type="CDD" id="cd08401">
    <property type="entry name" value="C2A_RasA2_RasA3"/>
    <property type="match status" value="1"/>
</dbReference>
<dbReference type="PROSITE" id="PS50003">
    <property type="entry name" value="PH_DOMAIN"/>
    <property type="match status" value="1"/>
</dbReference>
<dbReference type="PANTHER" id="PTHR10194:SF148">
    <property type="entry name" value="GTPASE-ACTIVATING PROTEIN"/>
    <property type="match status" value="1"/>
</dbReference>
<evidence type="ECO:0000259" key="3">
    <source>
        <dbReference type="PROSITE" id="PS50004"/>
    </source>
</evidence>
<dbReference type="SUPFAM" id="SSF48350">
    <property type="entry name" value="GTPase activation domain, GAP"/>
    <property type="match status" value="1"/>
</dbReference>
<dbReference type="InterPro" id="IPR001849">
    <property type="entry name" value="PH_domain"/>
</dbReference>
<dbReference type="AlphaFoldDB" id="A0A7R9JU75"/>
<accession>A0A7R9JU75</accession>
<dbReference type="CDD" id="cd04010">
    <property type="entry name" value="C2B_RasA3"/>
    <property type="match status" value="1"/>
</dbReference>
<dbReference type="Gene3D" id="2.30.29.30">
    <property type="entry name" value="Pleckstrin-homology domain (PH domain)/Phosphotyrosine-binding domain (PTB)"/>
    <property type="match status" value="1"/>
</dbReference>
<gene>
    <name evidence="5" type="ORF">TGEB3V08_LOCUS3523</name>
</gene>
<dbReference type="InterPro" id="IPR023152">
    <property type="entry name" value="RasGAP_CS"/>
</dbReference>
<dbReference type="SUPFAM" id="SSF49562">
    <property type="entry name" value="C2 domain (Calcium/lipid-binding domain, CaLB)"/>
    <property type="match status" value="2"/>
</dbReference>
<dbReference type="GO" id="GO:0005096">
    <property type="term" value="F:GTPase activator activity"/>
    <property type="evidence" value="ECO:0007669"/>
    <property type="project" value="UniProtKB-KW"/>
</dbReference>